<keyword evidence="3" id="KW-0560">Oxidoreductase</keyword>
<protein>
    <recommendedName>
        <fullName evidence="4">Aspartyl/asparaginy/proline hydroxylase domain-containing protein</fullName>
    </recommendedName>
</protein>
<dbReference type="SMART" id="SM00028">
    <property type="entry name" value="TPR"/>
    <property type="match status" value="3"/>
</dbReference>
<dbReference type="PANTHER" id="PTHR46332:SF5">
    <property type="entry name" value="ASPARTATE BETA-HYDROXYLASE DOMAIN CONTAINING 2"/>
    <property type="match status" value="1"/>
</dbReference>
<evidence type="ECO:0000256" key="1">
    <source>
        <dbReference type="ARBA" id="ARBA00007730"/>
    </source>
</evidence>
<dbReference type="GO" id="GO:0016020">
    <property type="term" value="C:membrane"/>
    <property type="evidence" value="ECO:0007669"/>
    <property type="project" value="TreeGrafter"/>
</dbReference>
<dbReference type="Gene3D" id="2.60.120.330">
    <property type="entry name" value="B-lactam Antibiotic, Isopenicillin N Synthase, Chain"/>
    <property type="match status" value="1"/>
</dbReference>
<organism evidence="5 6">
    <name type="scientific">Sphingomonas oleivorans</name>
    <dbReference type="NCBI Taxonomy" id="1735121"/>
    <lineage>
        <taxon>Bacteria</taxon>
        <taxon>Pseudomonadati</taxon>
        <taxon>Pseudomonadota</taxon>
        <taxon>Alphaproteobacteria</taxon>
        <taxon>Sphingomonadales</taxon>
        <taxon>Sphingomonadaceae</taxon>
        <taxon>Sphingomonas</taxon>
    </lineage>
</organism>
<dbReference type="InterPro" id="IPR019734">
    <property type="entry name" value="TPR_rpt"/>
</dbReference>
<dbReference type="SUPFAM" id="SSF48452">
    <property type="entry name" value="TPR-like"/>
    <property type="match status" value="1"/>
</dbReference>
<evidence type="ECO:0000313" key="5">
    <source>
        <dbReference type="EMBL" id="PTQ10093.1"/>
    </source>
</evidence>
<dbReference type="SUPFAM" id="SSF51197">
    <property type="entry name" value="Clavaminate synthase-like"/>
    <property type="match status" value="1"/>
</dbReference>
<reference evidence="5 6" key="1">
    <citation type="submission" date="2017-09" db="EMBL/GenBank/DDBJ databases">
        <title>Sphingomonas panjinensis sp.nov., isolated from oil-contaminated soil.</title>
        <authorList>
            <person name="Wang L."/>
            <person name="Chen L."/>
        </authorList>
    </citation>
    <scope>NUCLEOTIDE SEQUENCE [LARGE SCALE GENOMIC DNA]</scope>
    <source>
        <strain evidence="5 6">FW-11</strain>
    </source>
</reference>
<dbReference type="InterPro" id="IPR051821">
    <property type="entry name" value="Asp/Asn_beta-hydroxylase"/>
</dbReference>
<dbReference type="InterPro" id="IPR007803">
    <property type="entry name" value="Asp/Arg/Pro-Hydrxlase"/>
</dbReference>
<name>A0A2T5FWE4_9SPHN</name>
<evidence type="ECO:0000313" key="6">
    <source>
        <dbReference type="Proteomes" id="UP000244162"/>
    </source>
</evidence>
<evidence type="ECO:0000259" key="4">
    <source>
        <dbReference type="Pfam" id="PF05118"/>
    </source>
</evidence>
<comment type="similarity">
    <text evidence="1">Belongs to the aspartyl/asparaginyl beta-hydroxylase family.</text>
</comment>
<proteinExistence type="inferred from homology"/>
<dbReference type="EMBL" id="NWBU01000010">
    <property type="protein sequence ID" value="PTQ10093.1"/>
    <property type="molecule type" value="Genomic_DNA"/>
</dbReference>
<dbReference type="RefSeq" id="WP_107968441.1">
    <property type="nucleotide sequence ID" value="NZ_NWBU01000010.1"/>
</dbReference>
<comment type="caution">
    <text evidence="5">The sequence shown here is derived from an EMBL/GenBank/DDBJ whole genome shotgun (WGS) entry which is preliminary data.</text>
</comment>
<evidence type="ECO:0000256" key="3">
    <source>
        <dbReference type="ARBA" id="ARBA00023002"/>
    </source>
</evidence>
<dbReference type="AlphaFoldDB" id="A0A2T5FWE4"/>
<sequence length="427" mass="47139">MDGEVVRLLAAAGAAQRAGQLTVATRHYEAVLEIAPEQPQALNSLGILALGAGDVARAVVLTARAAEADPSAPALWLNLAKAQRALGDDEAERASLERALKLDPYMFMALVRKAELHERLSEDAQATQMWQAALAMAPSLGQITAPLEALLARARNFVETRGRLFATTIKVGLTEARRELDGAELRRFDACIDHLLGRRSIFLNQCAGLHFPFLPADEFFERRHFPWLGSLEAATDRIRAELEHLLMTGEKGFAPYVAQQPGIAPNKWSELDHSTKWSAFHLWQFGLRIEEACARCPETATALDAVPRSLLPGRAPNAFFSVLRPRTRIPPHTGVTNIRAVIHLPLIVPEGCGFRVGGETRQWRMGEAFAFDDTIEHEAWNDSDEIRAVLILDVWNPHLSEAERAMLRAFYATADASGHNPEPLHSL</sequence>
<dbReference type="Proteomes" id="UP000244162">
    <property type="component" value="Unassembled WGS sequence"/>
</dbReference>
<dbReference type="InterPro" id="IPR027443">
    <property type="entry name" value="IPNS-like_sf"/>
</dbReference>
<keyword evidence="2" id="KW-0223">Dioxygenase</keyword>
<accession>A0A2T5FWE4</accession>
<dbReference type="Pfam" id="PF05118">
    <property type="entry name" value="Asp_Arg_Hydrox"/>
    <property type="match status" value="1"/>
</dbReference>
<feature type="domain" description="Aspartyl/asparaginy/proline hydroxylase" evidence="4">
    <location>
        <begin position="234"/>
        <end position="397"/>
    </location>
</feature>
<dbReference type="InterPro" id="IPR011990">
    <property type="entry name" value="TPR-like_helical_dom_sf"/>
</dbReference>
<dbReference type="PANTHER" id="PTHR46332">
    <property type="entry name" value="ASPARTATE BETA-HYDROXYLASE DOMAIN-CONTAINING PROTEIN 2"/>
    <property type="match status" value="1"/>
</dbReference>
<evidence type="ECO:0000256" key="2">
    <source>
        <dbReference type="ARBA" id="ARBA00022964"/>
    </source>
</evidence>
<gene>
    <name evidence="5" type="ORF">CLG96_13230</name>
</gene>
<keyword evidence="6" id="KW-1185">Reference proteome</keyword>
<dbReference type="Gene3D" id="1.25.40.10">
    <property type="entry name" value="Tetratricopeptide repeat domain"/>
    <property type="match status" value="1"/>
</dbReference>
<dbReference type="GO" id="GO:0051213">
    <property type="term" value="F:dioxygenase activity"/>
    <property type="evidence" value="ECO:0007669"/>
    <property type="project" value="UniProtKB-KW"/>
</dbReference>
<dbReference type="OrthoDB" id="21665at2"/>